<dbReference type="GO" id="GO:0016887">
    <property type="term" value="F:ATP hydrolysis activity"/>
    <property type="evidence" value="ECO:0007669"/>
    <property type="project" value="InterPro"/>
</dbReference>
<dbReference type="PROSITE" id="PS00675">
    <property type="entry name" value="SIGMA54_INTERACT_1"/>
    <property type="match status" value="1"/>
</dbReference>
<evidence type="ECO:0000256" key="1">
    <source>
        <dbReference type="SAM" id="Coils"/>
    </source>
</evidence>
<dbReference type="Pfam" id="PF00004">
    <property type="entry name" value="AAA"/>
    <property type="match status" value="1"/>
</dbReference>
<dbReference type="Gene3D" id="3.40.50.300">
    <property type="entry name" value="P-loop containing nucleotide triphosphate hydrolases"/>
    <property type="match status" value="1"/>
</dbReference>
<dbReference type="CDD" id="cd00009">
    <property type="entry name" value="AAA"/>
    <property type="match status" value="1"/>
</dbReference>
<dbReference type="AlphaFoldDB" id="D3PCP0"/>
<dbReference type="OrthoDB" id="7438987at2"/>
<dbReference type="HOGENOM" id="CLU_539385_0_0_0"/>
<sequence>MESLIMRIHEIYNDEKILNNLNVKNEITDKLEKLFDISTPEANLLGFFIAKSIDNSEGVAIKQYCNNLTTKKYLEIIAFIISLENQKIVTTKPNELHIFDNQKTVLDPNVKVEAYVLKKLLKEDKLEEKIKIDELKDEIEILNVLIKPIAELEQSEVSFTMLAKELQGLINRLPKTSLTYRILSRYSFEEQFLFLYLVYSILQPYYSPTEIFNNYISITAKETKKYLKFLYKIINRELPIIKDNIIIIDNEYTDLSSLDINLKINDFILARLFAQKNHLFLSNTLEFKEYQLKEKIVFNEKIERNIKIIKQTIVDGITKKVLIHGESGTGKTTVAYHLSTLTGKKLISVNYKDFLPYANKNHSFLLNKVFDVFTSVELIENEKFILFFDDIERFLFPGSNFLSNKITYEFIEYLKNFSGILIVTTKELEKLPLHLKNQFDVILKMEFPNKTTIQKILQHNIQDISLDEIKKLSEYPLTYYQVNNLVSYYKNFKYFPLELIIDGIF</sequence>
<feature type="coiled-coil region" evidence="1">
    <location>
        <begin position="118"/>
        <end position="145"/>
    </location>
</feature>
<dbReference type="STRING" id="639282.DEFDS_0887"/>
<keyword evidence="4" id="KW-1185">Reference proteome</keyword>
<evidence type="ECO:0000313" key="4">
    <source>
        <dbReference type="Proteomes" id="UP000001520"/>
    </source>
</evidence>
<protein>
    <recommendedName>
        <fullName evidence="2">ATPase AAA-type core domain-containing protein</fullName>
    </recommendedName>
</protein>
<reference evidence="3 4" key="1">
    <citation type="journal article" date="2010" name="DNA Res.">
        <title>Bacterial lifestyle in a deep-sea hydrothermal vent chimney revealed by the genome sequence of the thermophilic bacterium Deferribacter desulfuricans SSM1.</title>
        <authorList>
            <person name="Takaki Y."/>
            <person name="Shimamura S."/>
            <person name="Nakagawa S."/>
            <person name="Fukuhara Y."/>
            <person name="Horikawa H."/>
            <person name="Ankai A."/>
            <person name="Harada T."/>
            <person name="Hosoyama A."/>
            <person name="Oguchi A."/>
            <person name="Fukui S."/>
            <person name="Fujita N."/>
            <person name="Takami H."/>
            <person name="Takai K."/>
        </authorList>
    </citation>
    <scope>NUCLEOTIDE SEQUENCE [LARGE SCALE GENOMIC DNA]</scope>
    <source>
        <strain evidence="4">DSM 14783 / JCM 11476 / NBRC 101012 / SSM1</strain>
    </source>
</reference>
<dbReference type="EMBL" id="AP011529">
    <property type="protein sequence ID" value="BAI80363.1"/>
    <property type="molecule type" value="Genomic_DNA"/>
</dbReference>
<dbReference type="InterPro" id="IPR025662">
    <property type="entry name" value="Sigma_54_int_dom_ATP-bd_1"/>
</dbReference>
<dbReference type="RefSeq" id="WP_013007610.1">
    <property type="nucleotide sequence ID" value="NC_013939.1"/>
</dbReference>
<proteinExistence type="predicted"/>
<dbReference type="eggNOG" id="COG0464">
    <property type="taxonomic scope" value="Bacteria"/>
</dbReference>
<keyword evidence="1" id="KW-0175">Coiled coil</keyword>
<dbReference type="SUPFAM" id="SSF52540">
    <property type="entry name" value="P-loop containing nucleoside triphosphate hydrolases"/>
    <property type="match status" value="1"/>
</dbReference>
<name>D3PCP0_DEFDS</name>
<gene>
    <name evidence="3" type="ordered locus">DEFDS_0887</name>
</gene>
<evidence type="ECO:0000259" key="2">
    <source>
        <dbReference type="Pfam" id="PF00004"/>
    </source>
</evidence>
<dbReference type="InterPro" id="IPR003959">
    <property type="entry name" value="ATPase_AAA_core"/>
</dbReference>
<dbReference type="InterPro" id="IPR027417">
    <property type="entry name" value="P-loop_NTPase"/>
</dbReference>
<dbReference type="Proteomes" id="UP000001520">
    <property type="component" value="Chromosome"/>
</dbReference>
<dbReference type="GO" id="GO:0005524">
    <property type="term" value="F:ATP binding"/>
    <property type="evidence" value="ECO:0007669"/>
    <property type="project" value="InterPro"/>
</dbReference>
<evidence type="ECO:0000313" key="3">
    <source>
        <dbReference type="EMBL" id="BAI80363.1"/>
    </source>
</evidence>
<organism evidence="3 4">
    <name type="scientific">Deferribacter desulfuricans (strain DSM 14783 / JCM 11476 / NBRC 101012 / SSM1)</name>
    <dbReference type="NCBI Taxonomy" id="639282"/>
    <lineage>
        <taxon>Bacteria</taxon>
        <taxon>Pseudomonadati</taxon>
        <taxon>Deferribacterota</taxon>
        <taxon>Deferribacteres</taxon>
        <taxon>Deferribacterales</taxon>
        <taxon>Deferribacteraceae</taxon>
        <taxon>Deferribacter</taxon>
    </lineage>
</organism>
<feature type="domain" description="ATPase AAA-type core" evidence="2">
    <location>
        <begin position="321"/>
        <end position="445"/>
    </location>
</feature>
<accession>D3PCP0</accession>
<dbReference type="KEGG" id="ddf:DEFDS_0887"/>